<proteinExistence type="predicted"/>
<dbReference type="InterPro" id="IPR050266">
    <property type="entry name" value="AB_hydrolase_sf"/>
</dbReference>
<keyword evidence="3" id="KW-1185">Reference proteome</keyword>
<dbReference type="GO" id="GO:0016787">
    <property type="term" value="F:hydrolase activity"/>
    <property type="evidence" value="ECO:0007669"/>
    <property type="project" value="UniProtKB-KW"/>
</dbReference>
<dbReference type="InterPro" id="IPR029058">
    <property type="entry name" value="AB_hydrolase_fold"/>
</dbReference>
<dbReference type="PRINTS" id="PR00111">
    <property type="entry name" value="ABHYDROLASE"/>
</dbReference>
<evidence type="ECO:0000313" key="3">
    <source>
        <dbReference type="Proteomes" id="UP001430614"/>
    </source>
</evidence>
<dbReference type="Gene3D" id="3.40.50.1820">
    <property type="entry name" value="alpha/beta hydrolase"/>
    <property type="match status" value="1"/>
</dbReference>
<dbReference type="EMBL" id="JAJITC010000005">
    <property type="protein sequence ID" value="MCC8402477.1"/>
    <property type="molecule type" value="Genomic_DNA"/>
</dbReference>
<dbReference type="RefSeq" id="WP_230561333.1">
    <property type="nucleotide sequence ID" value="NZ_JAJITC010000005.1"/>
</dbReference>
<reference evidence="2 3" key="1">
    <citation type="submission" date="2021-11" db="EMBL/GenBank/DDBJ databases">
        <authorList>
            <person name="Oh E.-T."/>
            <person name="Kim S.-B."/>
        </authorList>
    </citation>
    <scope>NUCLEOTIDE SEQUENCE [LARGE SCALE GENOMIC DNA]</scope>
    <source>
        <strain evidence="2 3">MMS20-SJTN17</strain>
    </source>
</reference>
<feature type="domain" description="AB hydrolase-1" evidence="1">
    <location>
        <begin position="33"/>
        <end position="278"/>
    </location>
</feature>
<evidence type="ECO:0000313" key="2">
    <source>
        <dbReference type="EMBL" id="MCC8402477.1"/>
    </source>
</evidence>
<dbReference type="InterPro" id="IPR000639">
    <property type="entry name" value="Epox_hydrolase-like"/>
</dbReference>
<dbReference type="PANTHER" id="PTHR43798:SF5">
    <property type="entry name" value="MONOACYLGLYCEROL LIPASE ABHD6"/>
    <property type="match status" value="1"/>
</dbReference>
<dbReference type="PRINTS" id="PR00412">
    <property type="entry name" value="EPOXHYDRLASE"/>
</dbReference>
<dbReference type="Proteomes" id="UP001430614">
    <property type="component" value="Unassembled WGS sequence"/>
</dbReference>
<comment type="caution">
    <text evidence="2">The sequence shown here is derived from an EMBL/GenBank/DDBJ whole genome shotgun (WGS) entry which is preliminary data.</text>
</comment>
<organism evidence="2 3">
    <name type="scientific">Paraburkholderia translucens</name>
    <dbReference type="NCBI Taxonomy" id="2886945"/>
    <lineage>
        <taxon>Bacteria</taxon>
        <taxon>Pseudomonadati</taxon>
        <taxon>Pseudomonadota</taxon>
        <taxon>Betaproteobacteria</taxon>
        <taxon>Burkholderiales</taxon>
        <taxon>Burkholderiaceae</taxon>
        <taxon>Paraburkholderia</taxon>
    </lineage>
</organism>
<name>A0ABS8KDK6_9BURK</name>
<dbReference type="Pfam" id="PF12697">
    <property type="entry name" value="Abhydrolase_6"/>
    <property type="match status" value="1"/>
</dbReference>
<gene>
    <name evidence="2" type="ORF">LJ655_11350</name>
</gene>
<dbReference type="PANTHER" id="PTHR43798">
    <property type="entry name" value="MONOACYLGLYCEROL LIPASE"/>
    <property type="match status" value="1"/>
</dbReference>
<protein>
    <submittedName>
        <fullName evidence="2">Alpha/beta fold hydrolase</fullName>
    </submittedName>
</protein>
<sequence length="302" mass="32692">MNAPSFNLATSERTVHVGARRIFLTEAGDGPVVLMLHGGGPGASGVSNYARNIGTLARHFRVLVPDMPGYGKSTKGVDRGDPFGDLAACMLGMLDTLGIRRAHVIGNSLGGACALRMALERPSAIGRLVLMGPGGVNTTRQLPTPGLKRLLNYYSGKGPTLEKLTRFIRGDLIYDGSLVPESLIRERFKSSIDPEVVASPPLRGPKGIPKFRKIDFTRDPRLLSVQNPTLVLWGTEDKVNRPSGAESLQRRMPNCDVYLFSKTGHWVQWERADEFNAAVLAFLARDGGEAQVSRINNCPGAC</sequence>
<dbReference type="InterPro" id="IPR000073">
    <property type="entry name" value="AB_hydrolase_1"/>
</dbReference>
<keyword evidence="2" id="KW-0378">Hydrolase</keyword>
<evidence type="ECO:0000259" key="1">
    <source>
        <dbReference type="Pfam" id="PF12697"/>
    </source>
</evidence>
<dbReference type="SUPFAM" id="SSF53474">
    <property type="entry name" value="alpha/beta-Hydrolases"/>
    <property type="match status" value="1"/>
</dbReference>
<accession>A0ABS8KDK6</accession>